<dbReference type="AlphaFoldDB" id="A0A844Y2X8"/>
<comment type="caution">
    <text evidence="6">The sequence shown here is derived from an EMBL/GenBank/DDBJ whole genome shotgun (WGS) entry which is preliminary data.</text>
</comment>
<keyword evidence="7" id="KW-1185">Reference proteome</keyword>
<dbReference type="PANTHER" id="PTHR34001:SF3">
    <property type="entry name" value="BLL7405 PROTEIN"/>
    <property type="match status" value="1"/>
</dbReference>
<accession>A0A844Y2X8</accession>
<evidence type="ECO:0000256" key="1">
    <source>
        <dbReference type="ARBA" id="ARBA00004370"/>
    </source>
</evidence>
<comment type="similarity">
    <text evidence="4">Belongs to the Omp25/RopB family.</text>
</comment>
<sequence>MGTSAAAQDDQVNNGGFRVEALAGWDRVDLSLDEDTDFEGNDSGIFYGAAVGYDLPAGPVMVGVEAEVSSSTTGEKETVEDFDVDGSIYDGTISLSDGFNWYLGGRLGVWASESTAFYGKVGYAWTTVDLDATGTVDGVAGSDSADLNFSGFRFGAGVEQKLSNSAYAKIEYRYTDYSEGEVEYQGDTLDFGDALEFVDLERHQVVAGVGFRF</sequence>
<dbReference type="GO" id="GO:0016020">
    <property type="term" value="C:membrane"/>
    <property type="evidence" value="ECO:0007669"/>
    <property type="project" value="UniProtKB-SubCell"/>
</dbReference>
<dbReference type="InterPro" id="IPR027385">
    <property type="entry name" value="Beta-barrel_OMP"/>
</dbReference>
<dbReference type="InterPro" id="IPR011250">
    <property type="entry name" value="OMP/PagP_B-barrel"/>
</dbReference>
<organism evidence="6 7">
    <name type="scientific">Qipengyuania gaetbuli</name>
    <dbReference type="NCBI Taxonomy" id="266952"/>
    <lineage>
        <taxon>Bacteria</taxon>
        <taxon>Pseudomonadati</taxon>
        <taxon>Pseudomonadota</taxon>
        <taxon>Alphaproteobacteria</taxon>
        <taxon>Sphingomonadales</taxon>
        <taxon>Erythrobacteraceae</taxon>
        <taxon>Qipengyuania</taxon>
    </lineage>
</organism>
<proteinExistence type="inferred from homology"/>
<reference evidence="6 7" key="1">
    <citation type="submission" date="2019-12" db="EMBL/GenBank/DDBJ databases">
        <title>Genomic-based taxomic classification of the family Erythrobacteraceae.</title>
        <authorList>
            <person name="Xu L."/>
        </authorList>
    </citation>
    <scope>NUCLEOTIDE SEQUENCE [LARGE SCALE GENOMIC DNA]</scope>
    <source>
        <strain evidence="6 7">DSM 16225</strain>
    </source>
</reference>
<feature type="domain" description="Outer membrane protein beta-barrel" evidence="5">
    <location>
        <begin position="3"/>
        <end position="213"/>
    </location>
</feature>
<dbReference type="Gene3D" id="2.40.160.20">
    <property type="match status" value="1"/>
</dbReference>
<gene>
    <name evidence="6" type="ORF">GRI42_13820</name>
</gene>
<dbReference type="SUPFAM" id="SSF56925">
    <property type="entry name" value="OMPA-like"/>
    <property type="match status" value="1"/>
</dbReference>
<name>A0A844Y2X8_9SPHN</name>
<keyword evidence="2" id="KW-0732">Signal</keyword>
<evidence type="ECO:0000256" key="2">
    <source>
        <dbReference type="ARBA" id="ARBA00022729"/>
    </source>
</evidence>
<dbReference type="Pfam" id="PF13505">
    <property type="entry name" value="OMP_b-brl"/>
    <property type="match status" value="1"/>
</dbReference>
<evidence type="ECO:0000313" key="7">
    <source>
        <dbReference type="Proteomes" id="UP000444185"/>
    </source>
</evidence>
<evidence type="ECO:0000259" key="5">
    <source>
        <dbReference type="Pfam" id="PF13505"/>
    </source>
</evidence>
<comment type="subcellular location">
    <subcellularLocation>
        <location evidence="1">Membrane</location>
    </subcellularLocation>
</comment>
<dbReference type="EMBL" id="WTYF01000004">
    <property type="protein sequence ID" value="MXO52384.1"/>
    <property type="molecule type" value="Genomic_DNA"/>
</dbReference>
<evidence type="ECO:0000256" key="3">
    <source>
        <dbReference type="ARBA" id="ARBA00023136"/>
    </source>
</evidence>
<keyword evidence="3" id="KW-0472">Membrane</keyword>
<dbReference type="PANTHER" id="PTHR34001">
    <property type="entry name" value="BLL7405 PROTEIN"/>
    <property type="match status" value="1"/>
</dbReference>
<dbReference type="Proteomes" id="UP000444185">
    <property type="component" value="Unassembled WGS sequence"/>
</dbReference>
<protein>
    <submittedName>
        <fullName evidence="6">Outer membrane beta-barrel protein</fullName>
    </submittedName>
</protein>
<evidence type="ECO:0000313" key="6">
    <source>
        <dbReference type="EMBL" id="MXO52384.1"/>
    </source>
</evidence>
<dbReference type="InterPro" id="IPR051692">
    <property type="entry name" value="OMP-like"/>
</dbReference>
<evidence type="ECO:0000256" key="4">
    <source>
        <dbReference type="ARBA" id="ARBA00038306"/>
    </source>
</evidence>